<gene>
    <name evidence="2" type="ORF">QTG54_015974</name>
</gene>
<accession>A0AAD9D4B9</accession>
<dbReference type="AlphaFoldDB" id="A0AAD9D4B9"/>
<evidence type="ECO:0000256" key="1">
    <source>
        <dbReference type="ARBA" id="ARBA00038101"/>
    </source>
</evidence>
<dbReference type="PANTHER" id="PTHR11102:SF160">
    <property type="entry name" value="ERAD-ASSOCIATED E3 UBIQUITIN-PROTEIN LIGASE COMPONENT HRD3"/>
    <property type="match status" value="1"/>
</dbReference>
<dbReference type="InterPro" id="IPR050767">
    <property type="entry name" value="Sel1_AlgK"/>
</dbReference>
<evidence type="ECO:0000313" key="2">
    <source>
        <dbReference type="EMBL" id="KAK1733257.1"/>
    </source>
</evidence>
<name>A0AAD9D4B9_9STRA</name>
<dbReference type="Gene3D" id="1.25.40.10">
    <property type="entry name" value="Tetratricopeptide repeat domain"/>
    <property type="match status" value="1"/>
</dbReference>
<sequence length="161" mass="18315">MDHMKRVEVNDPFAIDQMGIMRYYEGNYEGAFKYYTKAAELGDVASQYHLSCLYREGKVKMDEKKEFYQLEEAAIGGHPTARHNLGCREAENGNYERATRHLIIAVNLGHEPSIEMLKANYTKGNVSKADFAAALRAHQAAIDATKSPQREAAEKWEKQQK</sequence>
<evidence type="ECO:0000313" key="3">
    <source>
        <dbReference type="Proteomes" id="UP001224775"/>
    </source>
</evidence>
<dbReference type="EMBL" id="JATAAI010000051">
    <property type="protein sequence ID" value="KAK1733257.1"/>
    <property type="molecule type" value="Genomic_DNA"/>
</dbReference>
<organism evidence="2 3">
    <name type="scientific">Skeletonema marinoi</name>
    <dbReference type="NCBI Taxonomy" id="267567"/>
    <lineage>
        <taxon>Eukaryota</taxon>
        <taxon>Sar</taxon>
        <taxon>Stramenopiles</taxon>
        <taxon>Ochrophyta</taxon>
        <taxon>Bacillariophyta</taxon>
        <taxon>Coscinodiscophyceae</taxon>
        <taxon>Thalassiosirophycidae</taxon>
        <taxon>Thalassiosirales</taxon>
        <taxon>Skeletonemataceae</taxon>
        <taxon>Skeletonema</taxon>
        <taxon>Skeletonema marinoi-dohrnii complex</taxon>
    </lineage>
</organism>
<dbReference type="SMART" id="SM00671">
    <property type="entry name" value="SEL1"/>
    <property type="match status" value="3"/>
</dbReference>
<proteinExistence type="inferred from homology"/>
<dbReference type="SUPFAM" id="SSF81901">
    <property type="entry name" value="HCP-like"/>
    <property type="match status" value="1"/>
</dbReference>
<protein>
    <submittedName>
        <fullName evidence="2">Sel1-like repeat family protein</fullName>
    </submittedName>
</protein>
<comment type="caution">
    <text evidence="2">The sequence shown here is derived from an EMBL/GenBank/DDBJ whole genome shotgun (WGS) entry which is preliminary data.</text>
</comment>
<dbReference type="PANTHER" id="PTHR11102">
    <property type="entry name" value="SEL-1-LIKE PROTEIN"/>
    <property type="match status" value="1"/>
</dbReference>
<dbReference type="InterPro" id="IPR006597">
    <property type="entry name" value="Sel1-like"/>
</dbReference>
<keyword evidence="3" id="KW-1185">Reference proteome</keyword>
<dbReference type="InterPro" id="IPR011990">
    <property type="entry name" value="TPR-like_helical_dom_sf"/>
</dbReference>
<reference evidence="2" key="1">
    <citation type="submission" date="2023-06" db="EMBL/GenBank/DDBJ databases">
        <title>Survivors Of The Sea: Transcriptome response of Skeletonema marinoi to long-term dormancy.</title>
        <authorList>
            <person name="Pinder M.I.M."/>
            <person name="Kourtchenko O."/>
            <person name="Robertson E.K."/>
            <person name="Larsson T."/>
            <person name="Maumus F."/>
            <person name="Osuna-Cruz C.M."/>
            <person name="Vancaester E."/>
            <person name="Stenow R."/>
            <person name="Vandepoele K."/>
            <person name="Ploug H."/>
            <person name="Bruchert V."/>
            <person name="Godhe A."/>
            <person name="Topel M."/>
        </authorList>
    </citation>
    <scope>NUCLEOTIDE SEQUENCE</scope>
    <source>
        <strain evidence="2">R05AC</strain>
    </source>
</reference>
<dbReference type="Proteomes" id="UP001224775">
    <property type="component" value="Unassembled WGS sequence"/>
</dbReference>
<comment type="similarity">
    <text evidence="1">Belongs to the sel-1 family.</text>
</comment>